<name>A0A512BEX0_9BACT</name>
<gene>
    <name evidence="1" type="ORF">SAE01_30060</name>
</gene>
<evidence type="ECO:0000313" key="2">
    <source>
        <dbReference type="Proteomes" id="UP000321513"/>
    </source>
</evidence>
<reference evidence="1 2" key="1">
    <citation type="submission" date="2019-07" db="EMBL/GenBank/DDBJ databases">
        <title>Whole genome shotgun sequence of Segetibacter aerophilus NBRC 106135.</title>
        <authorList>
            <person name="Hosoyama A."/>
            <person name="Uohara A."/>
            <person name="Ohji S."/>
            <person name="Ichikawa N."/>
        </authorList>
    </citation>
    <scope>NUCLEOTIDE SEQUENCE [LARGE SCALE GENOMIC DNA]</scope>
    <source>
        <strain evidence="1 2">NBRC 106135</strain>
    </source>
</reference>
<sequence>MGRGKIDAQENNITMTDGSSYVEETIEIKGDKPVTWNVTTPSGKTTVNIPEEKGFYILNLKTDTIVGSQQNIGQDLGGRTMTQEELKVKIDSLIKLTTGANISLGGHNYFILPNQLIKISPNTEAKIFGPFTKIPGSFEADKDGNAPEIYKFYTNTEMRDLIVRLKKNTI</sequence>
<dbReference type="EMBL" id="BJYT01000011">
    <property type="protein sequence ID" value="GEO10510.1"/>
    <property type="molecule type" value="Genomic_DNA"/>
</dbReference>
<dbReference type="Proteomes" id="UP000321513">
    <property type="component" value="Unassembled WGS sequence"/>
</dbReference>
<proteinExistence type="predicted"/>
<evidence type="ECO:0000313" key="1">
    <source>
        <dbReference type="EMBL" id="GEO10510.1"/>
    </source>
</evidence>
<accession>A0A512BEX0</accession>
<comment type="caution">
    <text evidence="1">The sequence shown here is derived from an EMBL/GenBank/DDBJ whole genome shotgun (WGS) entry which is preliminary data.</text>
</comment>
<organism evidence="1 2">
    <name type="scientific">Segetibacter aerophilus</name>
    <dbReference type="NCBI Taxonomy" id="670293"/>
    <lineage>
        <taxon>Bacteria</taxon>
        <taxon>Pseudomonadati</taxon>
        <taxon>Bacteroidota</taxon>
        <taxon>Chitinophagia</taxon>
        <taxon>Chitinophagales</taxon>
        <taxon>Chitinophagaceae</taxon>
        <taxon>Segetibacter</taxon>
    </lineage>
</organism>
<protein>
    <submittedName>
        <fullName evidence="1">Uncharacterized protein</fullName>
    </submittedName>
</protein>
<dbReference type="AlphaFoldDB" id="A0A512BEX0"/>
<keyword evidence="2" id="KW-1185">Reference proteome</keyword>